<name>A0ABR7J0R2_9FLAO</name>
<dbReference type="RefSeq" id="WP_166130068.1">
    <property type="nucleotide sequence ID" value="NZ_JAANOQ010000007.1"/>
</dbReference>
<evidence type="ECO:0000313" key="2">
    <source>
        <dbReference type="Proteomes" id="UP000605990"/>
    </source>
</evidence>
<evidence type="ECO:0000313" key="1">
    <source>
        <dbReference type="EMBL" id="MBC5835620.1"/>
    </source>
</evidence>
<proteinExistence type="predicted"/>
<keyword evidence="2" id="KW-1185">Reference proteome</keyword>
<reference evidence="1 2" key="1">
    <citation type="submission" date="2020-08" db="EMBL/GenBank/DDBJ databases">
        <title>Description of novel Flavobacterium F-408 isolate.</title>
        <authorList>
            <person name="Saticioglu I.B."/>
            <person name="Duman M."/>
            <person name="Altun S."/>
        </authorList>
    </citation>
    <scope>NUCLEOTIDE SEQUENCE [LARGE SCALE GENOMIC DNA]</scope>
    <source>
        <strain evidence="1 2">F-408</strain>
    </source>
</reference>
<dbReference type="Proteomes" id="UP000605990">
    <property type="component" value="Unassembled WGS sequence"/>
</dbReference>
<organism evidence="1 2">
    <name type="scientific">Flavobacterium bernardetii</name>
    <dbReference type="NCBI Taxonomy" id="2813823"/>
    <lineage>
        <taxon>Bacteria</taxon>
        <taxon>Pseudomonadati</taxon>
        <taxon>Bacteroidota</taxon>
        <taxon>Flavobacteriia</taxon>
        <taxon>Flavobacteriales</taxon>
        <taxon>Flavobacteriaceae</taxon>
        <taxon>Flavobacterium</taxon>
    </lineage>
</organism>
<comment type="caution">
    <text evidence="1">The sequence shown here is derived from an EMBL/GenBank/DDBJ whole genome shotgun (WGS) entry which is preliminary data.</text>
</comment>
<dbReference type="Gene3D" id="1.20.120.450">
    <property type="entry name" value="dinb family like domain"/>
    <property type="match status" value="1"/>
</dbReference>
<gene>
    <name evidence="1" type="ORF">H8R27_12050</name>
</gene>
<protein>
    <submittedName>
        <fullName evidence="1">DUF1569 domain-containing protein</fullName>
    </submittedName>
</protein>
<dbReference type="EMBL" id="JACRUN010000007">
    <property type="protein sequence ID" value="MBC5835620.1"/>
    <property type="molecule type" value="Genomic_DNA"/>
</dbReference>
<sequence>MNTLHKLLLQLENHIPNLEKTNSKISSSSIGWQIDHCLLVINGIIDQLEVSNPSAFEPKFNLPKFIVFTTGKIPRGKARAPKIVMPVDVATADELKLKIELAKTNILKLNSFPINAHFKHPFFNDLNTKQTEKFLAIHTKHHLKIIEDILK</sequence>
<dbReference type="InterPro" id="IPR034660">
    <property type="entry name" value="DinB/YfiT-like"/>
</dbReference>
<accession>A0ABR7J0R2</accession>